<reference evidence="2" key="1">
    <citation type="journal article" date="2019" name="Int. J. Syst. Evol. Microbiol.">
        <title>The Global Catalogue of Microorganisms (GCM) 10K type strain sequencing project: providing services to taxonomists for standard genome sequencing and annotation.</title>
        <authorList>
            <consortium name="The Broad Institute Genomics Platform"/>
            <consortium name="The Broad Institute Genome Sequencing Center for Infectious Disease"/>
            <person name="Wu L."/>
            <person name="Ma J."/>
        </authorList>
    </citation>
    <scope>NUCLEOTIDE SEQUENCE [LARGE SCALE GENOMIC DNA]</scope>
    <source>
        <strain evidence="2">JCM 17441</strain>
    </source>
</reference>
<dbReference type="RefSeq" id="WP_345136970.1">
    <property type="nucleotide sequence ID" value="NZ_BAABAT010000038.1"/>
</dbReference>
<proteinExistence type="predicted"/>
<dbReference type="Proteomes" id="UP001500620">
    <property type="component" value="Unassembled WGS sequence"/>
</dbReference>
<keyword evidence="2" id="KW-1185">Reference proteome</keyword>
<organism evidence="1 2">
    <name type="scientific">Dactylosporangium darangshiense</name>
    <dbReference type="NCBI Taxonomy" id="579108"/>
    <lineage>
        <taxon>Bacteria</taxon>
        <taxon>Bacillati</taxon>
        <taxon>Actinomycetota</taxon>
        <taxon>Actinomycetes</taxon>
        <taxon>Micromonosporales</taxon>
        <taxon>Micromonosporaceae</taxon>
        <taxon>Dactylosporangium</taxon>
    </lineage>
</organism>
<evidence type="ECO:0000313" key="2">
    <source>
        <dbReference type="Proteomes" id="UP001500620"/>
    </source>
</evidence>
<sequence length="121" mass="13610">MALTGALCLHLFAVTGVTNKRLRALTARLLGRTYTTAQMTYDLRRLRLNGLITRVEHTHTYVLTPDGQRLAIFYTKLHDRLLRPLMAADQPQAPPALRHALTTIDQHVADYIAHARLKTAA</sequence>
<dbReference type="SUPFAM" id="SSF46785">
    <property type="entry name" value="Winged helix' DNA-binding domain"/>
    <property type="match status" value="1"/>
</dbReference>
<gene>
    <name evidence="1" type="ORF">GCM10022255_087210</name>
</gene>
<name>A0ABP8DNB2_9ACTN</name>
<protein>
    <submittedName>
        <fullName evidence="1">Uncharacterized protein</fullName>
    </submittedName>
</protein>
<dbReference type="InterPro" id="IPR036390">
    <property type="entry name" value="WH_DNA-bd_sf"/>
</dbReference>
<accession>A0ABP8DNB2</accession>
<comment type="caution">
    <text evidence="1">The sequence shown here is derived from an EMBL/GenBank/DDBJ whole genome shotgun (WGS) entry which is preliminary data.</text>
</comment>
<dbReference type="EMBL" id="BAABAT010000038">
    <property type="protein sequence ID" value="GAA4260047.1"/>
    <property type="molecule type" value="Genomic_DNA"/>
</dbReference>
<evidence type="ECO:0000313" key="1">
    <source>
        <dbReference type="EMBL" id="GAA4260047.1"/>
    </source>
</evidence>